<proteinExistence type="predicted"/>
<comment type="caution">
    <text evidence="1">The sequence shown here is derived from an EMBL/GenBank/DDBJ whole genome shotgun (WGS) entry which is preliminary data.</text>
</comment>
<dbReference type="AlphaFoldDB" id="A0A2T3W7P2"/>
<name>A0A2T3W7P2_9DEIO</name>
<reference evidence="1 2" key="1">
    <citation type="submission" date="2018-03" db="EMBL/GenBank/DDBJ databases">
        <title>Draft genome of Deinococcus sp. OD32.</title>
        <authorList>
            <person name="Wang X.-P."/>
            <person name="Du Z.-J."/>
        </authorList>
    </citation>
    <scope>NUCLEOTIDE SEQUENCE [LARGE SCALE GENOMIC DNA]</scope>
    <source>
        <strain evidence="1 2">OD32</strain>
    </source>
</reference>
<dbReference type="EMBL" id="PYSV01000009">
    <property type="protein sequence ID" value="PTA67918.1"/>
    <property type="molecule type" value="Genomic_DNA"/>
</dbReference>
<organism evidence="1 2">
    <name type="scientific">Deinococcus arcticus</name>
    <dbReference type="NCBI Taxonomy" id="2136176"/>
    <lineage>
        <taxon>Bacteria</taxon>
        <taxon>Thermotogati</taxon>
        <taxon>Deinococcota</taxon>
        <taxon>Deinococci</taxon>
        <taxon>Deinococcales</taxon>
        <taxon>Deinococcaceae</taxon>
        <taxon>Deinococcus</taxon>
    </lineage>
</organism>
<dbReference type="Proteomes" id="UP000240317">
    <property type="component" value="Unassembled WGS sequence"/>
</dbReference>
<gene>
    <name evidence="1" type="ORF">C8263_10775</name>
</gene>
<evidence type="ECO:0000313" key="2">
    <source>
        <dbReference type="Proteomes" id="UP000240317"/>
    </source>
</evidence>
<accession>A0A2T3W7P2</accession>
<sequence length="253" mass="26442">MVLPLLVVPALTLGPVLLGLPAYHVQGGQITARSLGARTVIPAGTPVERRPVTLGRKSVGSALPGYAVGLFRTDLGRAQVFSDGSQGAAALVFATRPPTVLTPADPDALLRAWRAGETAAFRPAQPARPGWEALLLLPLLPLVVFLYSRPRVRYLLDGDTLVVKTAGSTTRFPRTGTRATLTTAPLGLRLFGTALPGYYSGTFGTGAIPGGRVQAAAGSNRPAQALLLEAGGRTFYLTPQDPETLAAWFTPAP</sequence>
<evidence type="ECO:0000313" key="1">
    <source>
        <dbReference type="EMBL" id="PTA67918.1"/>
    </source>
</evidence>
<keyword evidence="2" id="KW-1185">Reference proteome</keyword>
<protein>
    <submittedName>
        <fullName evidence="1">Uncharacterized protein</fullName>
    </submittedName>
</protein>